<gene>
    <name evidence="1" type="primary">AlNc14C297G10316</name>
    <name evidence="1" type="ORF">ALNC14_115670</name>
</gene>
<protein>
    <submittedName>
        <fullName evidence="1">Uncharacterized protein AlNc14C297G10316</fullName>
    </submittedName>
</protein>
<name>F0WVI1_9STRA</name>
<accession>F0WVI1</accession>
<reference evidence="1" key="1">
    <citation type="journal article" date="2011" name="PLoS Biol.">
        <title>Gene gain and loss during evolution of obligate parasitism in the white rust pathogen of Arabidopsis thaliana.</title>
        <authorList>
            <person name="Kemen E."/>
            <person name="Gardiner A."/>
            <person name="Schultz-Larsen T."/>
            <person name="Kemen A.C."/>
            <person name="Balmuth A.L."/>
            <person name="Robert-Seilaniantz A."/>
            <person name="Bailey K."/>
            <person name="Holub E."/>
            <person name="Studholme D.J."/>
            <person name="Maclean D."/>
            <person name="Jones J.D."/>
        </authorList>
    </citation>
    <scope>NUCLEOTIDE SEQUENCE</scope>
</reference>
<dbReference type="EMBL" id="FR824342">
    <property type="protein sequence ID" value="CCA25423.1"/>
    <property type="molecule type" value="Genomic_DNA"/>
</dbReference>
<dbReference type="AlphaFoldDB" id="F0WVI1"/>
<dbReference type="HOGENOM" id="CLU_031434_4_1_1"/>
<proteinExistence type="predicted"/>
<evidence type="ECO:0000313" key="1">
    <source>
        <dbReference type="EMBL" id="CCA25423.1"/>
    </source>
</evidence>
<organism evidence="1">
    <name type="scientific">Albugo laibachii Nc14</name>
    <dbReference type="NCBI Taxonomy" id="890382"/>
    <lineage>
        <taxon>Eukaryota</taxon>
        <taxon>Sar</taxon>
        <taxon>Stramenopiles</taxon>
        <taxon>Oomycota</taxon>
        <taxon>Peronosporomycetes</taxon>
        <taxon>Albuginales</taxon>
        <taxon>Albuginaceae</taxon>
        <taxon>Albugo</taxon>
    </lineage>
</organism>
<reference evidence="1" key="2">
    <citation type="submission" date="2011-02" db="EMBL/GenBank/DDBJ databases">
        <authorList>
            <person name="MacLean D."/>
        </authorList>
    </citation>
    <scope>NUCLEOTIDE SEQUENCE</scope>
</reference>
<sequence length="148" mass="16955">MVKLDAREVERASKIESFTASTTWQKLFKNQHQSIMRARKHGGANGKRPFCLEGLNADETACFFEYIPTRTLTKKGEKTVWVRCGGKEKESVMVMLLGDSDGVKYPSTLVYKSVPSQIPLVAEENRVQRNGFGVRLWKRMKKIQERTK</sequence>